<accession>E6QJ18</accession>
<dbReference type="AlphaFoldDB" id="E6QJ18"/>
<dbReference type="EMBL" id="CABQ01000082">
    <property type="protein sequence ID" value="CBI07234.1"/>
    <property type="molecule type" value="Genomic_DNA"/>
</dbReference>
<evidence type="ECO:0000313" key="1">
    <source>
        <dbReference type="EMBL" id="CBI07234.1"/>
    </source>
</evidence>
<proteinExistence type="predicted"/>
<gene>
    <name evidence="1" type="ORF">CARN6_0561</name>
</gene>
<organism evidence="1">
    <name type="scientific">mine drainage metagenome</name>
    <dbReference type="NCBI Taxonomy" id="410659"/>
    <lineage>
        <taxon>unclassified sequences</taxon>
        <taxon>metagenomes</taxon>
        <taxon>ecological metagenomes</taxon>
    </lineage>
</organism>
<comment type="caution">
    <text evidence="1">The sequence shown here is derived from an EMBL/GenBank/DDBJ whole genome shotgun (WGS) entry which is preliminary data.</text>
</comment>
<sequence>MSPLTLTVQSGELALQGMALVPVSMSLK</sequence>
<protein>
    <submittedName>
        <fullName evidence="1">Uncharacterized protein</fullName>
    </submittedName>
</protein>
<reference evidence="1" key="1">
    <citation type="submission" date="2009-10" db="EMBL/GenBank/DDBJ databases">
        <title>Diversity of trophic interactions inside an arsenic-rich microbial ecosystem.</title>
        <authorList>
            <person name="Bertin P.N."/>
            <person name="Heinrich-Salmeron A."/>
            <person name="Pelletier E."/>
            <person name="Goulhen-Chollet F."/>
            <person name="Arsene-Ploetze F."/>
            <person name="Gallien S."/>
            <person name="Calteau A."/>
            <person name="Vallenet D."/>
            <person name="Casiot C."/>
            <person name="Chane-Woon-Ming B."/>
            <person name="Giloteaux L."/>
            <person name="Barakat M."/>
            <person name="Bonnefoy V."/>
            <person name="Bruneel O."/>
            <person name="Chandler M."/>
            <person name="Cleiss J."/>
            <person name="Duran R."/>
            <person name="Elbaz-Poulichet F."/>
            <person name="Fonknechten N."/>
            <person name="Lauga B."/>
            <person name="Mornico D."/>
            <person name="Ortet P."/>
            <person name="Schaeffer C."/>
            <person name="Siguier P."/>
            <person name="Alexander Thil Smith A."/>
            <person name="Van Dorsselaer A."/>
            <person name="Weissenbach J."/>
            <person name="Medigue C."/>
            <person name="Le Paslier D."/>
        </authorList>
    </citation>
    <scope>NUCLEOTIDE SEQUENCE</scope>
</reference>
<name>E6QJ18_9ZZZZ</name>